<gene>
    <name evidence="3" type="ORF">BN8_p06826</name>
</gene>
<evidence type="ECO:0000313" key="4">
    <source>
        <dbReference type="Proteomes" id="UP000009309"/>
    </source>
</evidence>
<dbReference type="SMART" id="SM00530">
    <property type="entry name" value="HTH_XRE"/>
    <property type="match status" value="1"/>
</dbReference>
<dbReference type="Gene3D" id="1.10.260.40">
    <property type="entry name" value="lambda repressor-like DNA-binding domains"/>
    <property type="match status" value="1"/>
</dbReference>
<feature type="domain" description="HTH cro/C1-type" evidence="2">
    <location>
        <begin position="9"/>
        <end position="65"/>
    </location>
</feature>
<keyword evidence="4" id="KW-1185">Reference proteome</keyword>
<dbReference type="CDD" id="cd00093">
    <property type="entry name" value="HTH_XRE"/>
    <property type="match status" value="1"/>
</dbReference>
<evidence type="ECO:0000313" key="3">
    <source>
        <dbReference type="EMBL" id="CCH57630.1"/>
    </source>
</evidence>
<dbReference type="PANTHER" id="PTHR43236">
    <property type="entry name" value="ANTITOXIN HIGA1"/>
    <property type="match status" value="1"/>
</dbReference>
<dbReference type="Proteomes" id="UP000009309">
    <property type="component" value="Plasmid pFLIM01"/>
</dbReference>
<dbReference type="SUPFAM" id="SSF47413">
    <property type="entry name" value="lambda repressor-like DNA-binding domains"/>
    <property type="match status" value="1"/>
</dbReference>
<dbReference type="GO" id="GO:0003677">
    <property type="term" value="F:DNA binding"/>
    <property type="evidence" value="ECO:0007669"/>
    <property type="project" value="InterPro"/>
</dbReference>
<evidence type="ECO:0000259" key="2">
    <source>
        <dbReference type="PROSITE" id="PS50943"/>
    </source>
</evidence>
<proteinExistence type="inferred from homology"/>
<sequence length="348" mass="39824">MKEVFAARLKQARLLAKLSLRELAERMNNAVSYVAIKKYEDAKSLPDESVIVALANALSVKPDYFFKASAVELTNVEFRRKAKLGVKEINSIKEIVKDHLERYFEVEEILQIERSFQNPLAKNAITKPEEVEDRVLALLKSWHLGYNPIPNVIETLEEKGIKVIEIEAPNEFDGLSTYVNGVPVIVLNKNYGSERKRFTALHELAHLLLLFPENTEHRIVEKCCHRFASAMLIPRPVMYELLGKVRVHITLAELIMIKEQYGISVQAIMHRANDLNIVNDYIYKGFCIRMAKNKKEEGLGKYLGVEKSYRFRQLVYRIAVEELVSLTKAANLGDLKAAELRDIIDAQI</sequence>
<protein>
    <submittedName>
        <fullName evidence="3">Helix-turn-helix domain protein</fullName>
    </submittedName>
</protein>
<geneLocation type="plasmid" evidence="3 4">
    <name>pFLIM01</name>
</geneLocation>
<dbReference type="InterPro" id="IPR001387">
    <property type="entry name" value="Cro/C1-type_HTH"/>
</dbReference>
<name>I2GU29_9BACT</name>
<dbReference type="Pfam" id="PF06114">
    <property type="entry name" value="Peptidase_M78"/>
    <property type="match status" value="1"/>
</dbReference>
<dbReference type="OrthoDB" id="9794834at2"/>
<dbReference type="AlphaFoldDB" id="I2GU29"/>
<keyword evidence="3" id="KW-0614">Plasmid</keyword>
<dbReference type="PROSITE" id="PS50943">
    <property type="entry name" value="HTH_CROC1"/>
    <property type="match status" value="1"/>
</dbReference>
<dbReference type="Pfam" id="PF01381">
    <property type="entry name" value="HTH_3"/>
    <property type="match status" value="1"/>
</dbReference>
<organism evidence="3 4">
    <name type="scientific">Fibrisoma limi BUZ 3</name>
    <dbReference type="NCBI Taxonomy" id="1185876"/>
    <lineage>
        <taxon>Bacteria</taxon>
        <taxon>Pseudomonadati</taxon>
        <taxon>Bacteroidota</taxon>
        <taxon>Cytophagia</taxon>
        <taxon>Cytophagales</taxon>
        <taxon>Spirosomataceae</taxon>
        <taxon>Fibrisoma</taxon>
    </lineage>
</organism>
<evidence type="ECO:0000256" key="1">
    <source>
        <dbReference type="ARBA" id="ARBA00007227"/>
    </source>
</evidence>
<dbReference type="RefSeq" id="WP_015056965.1">
    <property type="nucleotide sequence ID" value="NC_019017.1"/>
</dbReference>
<accession>I2GU29</accession>
<dbReference type="EMBL" id="HE805916">
    <property type="protein sequence ID" value="CCH57630.1"/>
    <property type="molecule type" value="Genomic_DNA"/>
</dbReference>
<dbReference type="Gene3D" id="1.10.10.2910">
    <property type="match status" value="1"/>
</dbReference>
<dbReference type="InterPro" id="IPR010359">
    <property type="entry name" value="IrrE_HExxH"/>
</dbReference>
<dbReference type="InterPro" id="IPR010982">
    <property type="entry name" value="Lambda_DNA-bd_dom_sf"/>
</dbReference>
<dbReference type="InterPro" id="IPR052345">
    <property type="entry name" value="Rad_response_metalloprotease"/>
</dbReference>
<reference evidence="3 4" key="1">
    <citation type="journal article" date="2012" name="J. Bacteriol.">
        <title>Genome Sequence of the Filamentous Bacterium Fibrisoma limi BUZ 3T.</title>
        <authorList>
            <person name="Filippini M."/>
            <person name="Qi W."/>
            <person name="Jaenicke S."/>
            <person name="Goesmann A."/>
            <person name="Smits T.H."/>
            <person name="Bagheri H.C."/>
        </authorList>
    </citation>
    <scope>NUCLEOTIDE SEQUENCE [LARGE SCALE GENOMIC DNA]</scope>
    <source>
        <strain evidence="4">BUZ 3T</strain>
        <plasmid evidence="3 4">pFLIM01</plasmid>
    </source>
</reference>
<comment type="similarity">
    <text evidence="1">Belongs to the short-chain fatty acyl-CoA assimilation regulator (ScfR) family.</text>
</comment>
<dbReference type="PANTHER" id="PTHR43236:SF1">
    <property type="entry name" value="BLL7220 PROTEIN"/>
    <property type="match status" value="1"/>
</dbReference>